<dbReference type="AlphaFoldDB" id="A0A1M5ZLM9"/>
<name>A0A1M5ZLM9_9VIBR</name>
<dbReference type="EMBL" id="FQXZ01000032">
    <property type="protein sequence ID" value="SHI25217.1"/>
    <property type="molecule type" value="Genomic_DNA"/>
</dbReference>
<evidence type="ECO:0000313" key="2">
    <source>
        <dbReference type="Proteomes" id="UP000184608"/>
    </source>
</evidence>
<sequence length="45" mass="5537">MREIILMCDVVTLIAWLGYLKGSMRECWDWWFDVKGQYRLEVRLI</sequence>
<protein>
    <submittedName>
        <fullName evidence="1">Uncharacterized protein</fullName>
    </submittedName>
</protein>
<evidence type="ECO:0000313" key="1">
    <source>
        <dbReference type="EMBL" id="SHI25217.1"/>
    </source>
</evidence>
<keyword evidence="2" id="KW-1185">Reference proteome</keyword>
<gene>
    <name evidence="1" type="ORF">VA7868_02912</name>
</gene>
<proteinExistence type="predicted"/>
<organism evidence="1 2">
    <name type="scientific">Vibrio aerogenes CECT 7868</name>
    <dbReference type="NCBI Taxonomy" id="1216006"/>
    <lineage>
        <taxon>Bacteria</taxon>
        <taxon>Pseudomonadati</taxon>
        <taxon>Pseudomonadota</taxon>
        <taxon>Gammaproteobacteria</taxon>
        <taxon>Vibrionales</taxon>
        <taxon>Vibrionaceae</taxon>
        <taxon>Vibrio</taxon>
    </lineage>
</organism>
<dbReference type="Proteomes" id="UP000184608">
    <property type="component" value="Unassembled WGS sequence"/>
</dbReference>
<reference evidence="1 2" key="1">
    <citation type="submission" date="2016-11" db="EMBL/GenBank/DDBJ databases">
        <authorList>
            <person name="Jaros S."/>
            <person name="Januszkiewicz K."/>
            <person name="Wedrychowicz H."/>
        </authorList>
    </citation>
    <scope>NUCLEOTIDE SEQUENCE [LARGE SCALE GENOMIC DNA]</scope>
    <source>
        <strain evidence="1 2">CECT 7868</strain>
    </source>
</reference>
<accession>A0A1M5ZLM9</accession>